<evidence type="ECO:0000313" key="2">
    <source>
        <dbReference type="EMBL" id="UUV22664.1"/>
    </source>
</evidence>
<reference evidence="2 3" key="1">
    <citation type="submission" date="2022-08" db="EMBL/GenBank/DDBJ databases">
        <title>Myroides zhujiangensis sp. nov., a novel bacterium isolated from sediment in the Pearl River Estuary.</title>
        <authorList>
            <person name="Cui L."/>
        </authorList>
    </citation>
    <scope>NUCLEOTIDE SEQUENCE [LARGE SCALE GENOMIC DNA]</scope>
    <source>
        <strain evidence="2 3">SCSIO 72103</strain>
    </source>
</reference>
<organism evidence="2 3">
    <name type="scientific">Paenimyroides aestuarii</name>
    <dbReference type="NCBI Taxonomy" id="2968490"/>
    <lineage>
        <taxon>Bacteria</taxon>
        <taxon>Pseudomonadati</taxon>
        <taxon>Bacteroidota</taxon>
        <taxon>Flavobacteriia</taxon>
        <taxon>Flavobacteriales</taxon>
        <taxon>Flavobacteriaceae</taxon>
        <taxon>Paenimyroides</taxon>
    </lineage>
</organism>
<gene>
    <name evidence="2" type="ORF">NPX36_06375</name>
</gene>
<dbReference type="EMBL" id="CP102382">
    <property type="protein sequence ID" value="UUV22664.1"/>
    <property type="molecule type" value="Genomic_DNA"/>
</dbReference>
<evidence type="ECO:0000256" key="1">
    <source>
        <dbReference type="SAM" id="MobiDB-lite"/>
    </source>
</evidence>
<feature type="region of interest" description="Disordered" evidence="1">
    <location>
        <begin position="1"/>
        <end position="23"/>
    </location>
</feature>
<dbReference type="RefSeq" id="WP_257500578.1">
    <property type="nucleotide sequence ID" value="NZ_CP102382.1"/>
</dbReference>
<keyword evidence="3" id="KW-1185">Reference proteome</keyword>
<evidence type="ECO:0000313" key="3">
    <source>
        <dbReference type="Proteomes" id="UP001317001"/>
    </source>
</evidence>
<feature type="compositionally biased region" description="Polar residues" evidence="1">
    <location>
        <begin position="1"/>
        <end position="14"/>
    </location>
</feature>
<accession>A0ABY5NWF8</accession>
<proteinExistence type="predicted"/>
<name>A0ABY5NWF8_9FLAO</name>
<dbReference type="Proteomes" id="UP001317001">
    <property type="component" value="Chromosome"/>
</dbReference>
<protein>
    <submittedName>
        <fullName evidence="2">Uncharacterized protein</fullName>
    </submittedName>
</protein>
<sequence>MDQQNAETGSQYQTNSYNPNNPGYYNPGSGIPAIVGDNYYSPWDIKHRNDVIPTYTISNHTAGEGYSIFELHLTPYIGVAYYDGVNDGQYHDAYQASLNPPGLVADFTNGNYPNLYQNGNEIGELIAAEPIILDGSSINHSEVSISSYADHCPVNPHTPGSSPGWNPENRFFDISNNATPQEQAVLARYGKVFFYEYTIILKSNGSVVGNGFIQVQNKTIQDPSVYTYWEDTFVTNAFVPGKGNVGKLRYYHETDPSIAPSPFTFWVQNGGPGTWCDSREVDYEFEWSHEEYFFGYPSHKINLYMGMGANLWMTSGHVISIGL</sequence>